<evidence type="ECO:0000313" key="3">
    <source>
        <dbReference type="EMBL" id="GEN62200.1"/>
    </source>
</evidence>
<feature type="region of interest" description="Disordered" evidence="1">
    <location>
        <begin position="58"/>
        <end position="168"/>
    </location>
</feature>
<evidence type="ECO:0000256" key="2">
    <source>
        <dbReference type="SAM" id="SignalP"/>
    </source>
</evidence>
<feature type="compositionally biased region" description="Polar residues" evidence="1">
    <location>
        <begin position="117"/>
        <end position="127"/>
    </location>
</feature>
<feature type="compositionally biased region" description="Polar residues" evidence="1">
    <location>
        <begin position="74"/>
        <end position="83"/>
    </location>
</feature>
<dbReference type="PROSITE" id="PS51257">
    <property type="entry name" value="PROKAR_LIPOPROTEIN"/>
    <property type="match status" value="1"/>
</dbReference>
<dbReference type="OrthoDB" id="7224615at2"/>
<feature type="signal peptide" evidence="2">
    <location>
        <begin position="1"/>
        <end position="28"/>
    </location>
</feature>
<dbReference type="RefSeq" id="WP_146885532.1">
    <property type="nucleotide sequence ID" value="NZ_BJYG01000003.1"/>
</dbReference>
<dbReference type="Proteomes" id="UP000321746">
    <property type="component" value="Unassembled WGS sequence"/>
</dbReference>
<organism evidence="3 4">
    <name type="scientific">Acetobacter oeni</name>
    <dbReference type="NCBI Taxonomy" id="304077"/>
    <lineage>
        <taxon>Bacteria</taxon>
        <taxon>Pseudomonadati</taxon>
        <taxon>Pseudomonadota</taxon>
        <taxon>Alphaproteobacteria</taxon>
        <taxon>Acetobacterales</taxon>
        <taxon>Acetobacteraceae</taxon>
        <taxon>Acetobacter</taxon>
    </lineage>
</organism>
<evidence type="ECO:0000256" key="1">
    <source>
        <dbReference type="SAM" id="MobiDB-lite"/>
    </source>
</evidence>
<sequence length="898" mass="94772">MQKKLPLTLWIATSCLGGLPLSVVTASAQVNIKDGVATSANDAVGSAVPAQDTHRYRVRGAKKHSVAPKENVTAPGSSESAPNASVAGEKTAADGVLPPGWRQDKIGVQQDKDVQSPAGTSPASPGNGSPALLKNTLASANSASRDGADGSPAPGVAGQGDGGSSQLPSHAQISKIFLPMGDGAGIAAFWSRNDFIIVSDHATQLDAGALKDTGPFSSVEVRTPGGITVVTFHFDGRQPLTLSRQPGGWILAVTPKEEGGLAHLSPEQKDGGILYRMPQPGRIVELSDPASGARLLVATSLAKVPGPRLPHRHVGYEIWPSLQGLVFAVESDQIEVRDGGGGPFLDAVGKGAIPLANGASGRVVDDRVDWSWLGLRSLSPAALREDYRRHWTQAAMLPPENRNEARLAAARSAFALGDAHNARAILATATQDDPELALLPNVAFLRAASELLAGNVAGASVLDSADTGEDGALWRGLYMERAGNNPAQAASLLAGAYSRLADYPVMLRDRLQPEAAAFIAQYGSDQDRSVLSPLPVEPAYGAAKAFLELRAGDQNKALASFQLLAKKKDPVLFEAGCEQAIGLRLAMGQLHPAEAADAYELLIPTARQVGREDIVRQAEVSALMQAGQWQKALAAADEQMRVFPDGRAAMVSLVQDILLHLAESSDGAGSHQTDAIDSVALIESHIDQIPDGPVKGRILAGLGAKLWGLGLPGRAALAFERALPLAPGNDQRAAWGGELARADIEAQRLGQARRALDETADPAAGGDIASRRRVIAASLLAKEGNKDQALQMLAQDESDQSLDLRGRLLEEERKWPDAVLVVGRLATKNIPEQGTLTDMQQDMAVRLATDAARANDGETLDRLREWVGRRRMTPERIRVFDLLVTSPEDDIRRRAGGP</sequence>
<gene>
    <name evidence="3" type="ORF">AOE01nite_04240</name>
</gene>
<name>A0A511XGY2_9PROT</name>
<accession>A0A511XGY2</accession>
<feature type="compositionally biased region" description="Basic and acidic residues" evidence="1">
    <location>
        <begin position="102"/>
        <end position="114"/>
    </location>
</feature>
<keyword evidence="4" id="KW-1185">Reference proteome</keyword>
<keyword evidence="2" id="KW-0732">Signal</keyword>
<protein>
    <submittedName>
        <fullName evidence="3">Uncharacterized protein</fullName>
    </submittedName>
</protein>
<feature type="chain" id="PRO_5022243488" evidence="2">
    <location>
        <begin position="29"/>
        <end position="898"/>
    </location>
</feature>
<proteinExistence type="predicted"/>
<reference evidence="3 4" key="1">
    <citation type="submission" date="2019-07" db="EMBL/GenBank/DDBJ databases">
        <title>Whole genome shotgun sequence of Acetobacter oeni NBRC 105207.</title>
        <authorList>
            <person name="Hosoyama A."/>
            <person name="Uohara A."/>
            <person name="Ohji S."/>
            <person name="Ichikawa N."/>
        </authorList>
    </citation>
    <scope>NUCLEOTIDE SEQUENCE [LARGE SCALE GENOMIC DNA]</scope>
    <source>
        <strain evidence="3 4">NBRC 105207</strain>
    </source>
</reference>
<comment type="caution">
    <text evidence="3">The sequence shown here is derived from an EMBL/GenBank/DDBJ whole genome shotgun (WGS) entry which is preliminary data.</text>
</comment>
<evidence type="ECO:0000313" key="4">
    <source>
        <dbReference type="Proteomes" id="UP000321746"/>
    </source>
</evidence>
<dbReference type="AlphaFoldDB" id="A0A511XGY2"/>
<dbReference type="EMBL" id="BJYG01000003">
    <property type="protein sequence ID" value="GEN62200.1"/>
    <property type="molecule type" value="Genomic_DNA"/>
</dbReference>